<reference evidence="10 11" key="1">
    <citation type="journal article" date="2015" name="Nature">
        <title>rRNA introns, odd ribosomes, and small enigmatic genomes across a large radiation of phyla.</title>
        <authorList>
            <person name="Brown C.T."/>
            <person name="Hug L.A."/>
            <person name="Thomas B.C."/>
            <person name="Sharon I."/>
            <person name="Castelle C.J."/>
            <person name="Singh A."/>
            <person name="Wilkins M.J."/>
            <person name="Williams K.H."/>
            <person name="Banfield J.F."/>
        </authorList>
    </citation>
    <scope>NUCLEOTIDE SEQUENCE [LARGE SCALE GENOMIC DNA]</scope>
</reference>
<dbReference type="InterPro" id="IPR050250">
    <property type="entry name" value="Macrolide_Exporter_MacB"/>
</dbReference>
<dbReference type="Pfam" id="PF02687">
    <property type="entry name" value="FtsX"/>
    <property type="match status" value="1"/>
</dbReference>
<evidence type="ECO:0000256" key="4">
    <source>
        <dbReference type="ARBA" id="ARBA00022989"/>
    </source>
</evidence>
<keyword evidence="5 7" id="KW-0472">Membrane</keyword>
<feature type="transmembrane region" description="Helical" evidence="7">
    <location>
        <begin position="299"/>
        <end position="324"/>
    </location>
</feature>
<sequence length="433" mass="45831">MKLFDIFLTAAGNLGRNKTRTALTILAIFIGTFTLTLTNGVGAGISDYIDRQLGNVGPKDLLIIQAQQESQSFSSGEAPKRYNPSKQKASTVAGPGVAFNMLTPNDLAILEEDPDLAEVQPYFSVAPDYIEGPNNHKYQLQASLYPRGAKLDLLSGSQPDHSAKDYQVVLPVSFVNSLGFADNDAAVGGRVMIGITKPTGEVVEVYAEVAGVQQKTLISLATGVGLNTAAAQGLFNLQTEGLPENLAKRYAAASAHIDPNISSDDLTALKQRLTNKGYLPQTVSDRIGIVRQVVDGIVVVFNMFGLIALLAAAFGIINTLLMAVQERTKEIGLMKSMGMSGSRIFLLFSTEAALLGFWGSVLGTGAAIGSAMIINRIASNGFLKDFPGLDLLAFPITLIAGIIAAIIAVAFLAGVSPAVRAARKNPIDALRYE</sequence>
<dbReference type="InterPro" id="IPR025857">
    <property type="entry name" value="MacB_PCD"/>
</dbReference>
<keyword evidence="4 7" id="KW-1133">Transmembrane helix</keyword>
<dbReference type="AlphaFoldDB" id="A0A0G2A3I8"/>
<evidence type="ECO:0000313" key="10">
    <source>
        <dbReference type="EMBL" id="KKW26739.1"/>
    </source>
</evidence>
<evidence type="ECO:0000259" key="9">
    <source>
        <dbReference type="Pfam" id="PF12704"/>
    </source>
</evidence>
<feature type="transmembrane region" description="Helical" evidence="7">
    <location>
        <begin position="394"/>
        <end position="415"/>
    </location>
</feature>
<evidence type="ECO:0000256" key="5">
    <source>
        <dbReference type="ARBA" id="ARBA00023136"/>
    </source>
</evidence>
<keyword evidence="2" id="KW-1003">Cell membrane</keyword>
<comment type="caution">
    <text evidence="10">The sequence shown here is derived from an EMBL/GenBank/DDBJ whole genome shotgun (WGS) entry which is preliminary data.</text>
</comment>
<evidence type="ECO:0000259" key="8">
    <source>
        <dbReference type="Pfam" id="PF02687"/>
    </source>
</evidence>
<evidence type="ECO:0000256" key="7">
    <source>
        <dbReference type="SAM" id="Phobius"/>
    </source>
</evidence>
<evidence type="ECO:0008006" key="12">
    <source>
        <dbReference type="Google" id="ProtNLM"/>
    </source>
</evidence>
<comment type="subcellular location">
    <subcellularLocation>
        <location evidence="1">Cell membrane</location>
        <topology evidence="1">Multi-pass membrane protein</topology>
    </subcellularLocation>
</comment>
<feature type="domain" description="ABC3 transporter permease C-terminal" evidence="8">
    <location>
        <begin position="302"/>
        <end position="426"/>
    </location>
</feature>
<comment type="similarity">
    <text evidence="6">Belongs to the ABC-4 integral membrane protein family.</text>
</comment>
<dbReference type="GO" id="GO:0005886">
    <property type="term" value="C:plasma membrane"/>
    <property type="evidence" value="ECO:0007669"/>
    <property type="project" value="UniProtKB-SubCell"/>
</dbReference>
<dbReference type="InterPro" id="IPR003838">
    <property type="entry name" value="ABC3_permease_C"/>
</dbReference>
<feature type="transmembrane region" description="Helical" evidence="7">
    <location>
        <begin position="21"/>
        <end position="45"/>
    </location>
</feature>
<evidence type="ECO:0000256" key="6">
    <source>
        <dbReference type="ARBA" id="ARBA00038076"/>
    </source>
</evidence>
<dbReference type="PANTHER" id="PTHR30572">
    <property type="entry name" value="MEMBRANE COMPONENT OF TRANSPORTER-RELATED"/>
    <property type="match status" value="1"/>
</dbReference>
<accession>A0A0G2A3I8</accession>
<proteinExistence type="inferred from homology"/>
<dbReference type="GO" id="GO:0022857">
    <property type="term" value="F:transmembrane transporter activity"/>
    <property type="evidence" value="ECO:0007669"/>
    <property type="project" value="TreeGrafter"/>
</dbReference>
<keyword evidence="3 7" id="KW-0812">Transmembrane</keyword>
<dbReference type="EMBL" id="LCRB01000002">
    <property type="protein sequence ID" value="KKW26739.1"/>
    <property type="molecule type" value="Genomic_DNA"/>
</dbReference>
<evidence type="ECO:0000313" key="11">
    <source>
        <dbReference type="Proteomes" id="UP000034913"/>
    </source>
</evidence>
<dbReference type="PANTHER" id="PTHR30572:SF4">
    <property type="entry name" value="ABC TRANSPORTER PERMEASE YTRF"/>
    <property type="match status" value="1"/>
</dbReference>
<gene>
    <name evidence="10" type="ORF">VF00_C0002G0064</name>
</gene>
<feature type="domain" description="MacB-like periplasmic core" evidence="9">
    <location>
        <begin position="21"/>
        <end position="213"/>
    </location>
</feature>
<organism evidence="10 11">
    <name type="scientific">candidate division Kazan bacterium GW2011_GWB1_52_7</name>
    <dbReference type="NCBI Taxonomy" id="1620414"/>
    <lineage>
        <taxon>Bacteria</taxon>
        <taxon>Bacteria division Kazan-3B-28</taxon>
    </lineage>
</organism>
<dbReference type="Pfam" id="PF12704">
    <property type="entry name" value="MacB_PCD"/>
    <property type="match status" value="1"/>
</dbReference>
<name>A0A0G2A3I8_UNCK3</name>
<evidence type="ECO:0000256" key="2">
    <source>
        <dbReference type="ARBA" id="ARBA00022475"/>
    </source>
</evidence>
<evidence type="ECO:0000256" key="3">
    <source>
        <dbReference type="ARBA" id="ARBA00022692"/>
    </source>
</evidence>
<evidence type="ECO:0000256" key="1">
    <source>
        <dbReference type="ARBA" id="ARBA00004651"/>
    </source>
</evidence>
<dbReference type="Proteomes" id="UP000034913">
    <property type="component" value="Unassembled WGS sequence"/>
</dbReference>
<protein>
    <recommendedName>
        <fullName evidence="12">Permease</fullName>
    </recommendedName>
</protein>
<feature type="transmembrane region" description="Helical" evidence="7">
    <location>
        <begin position="345"/>
        <end position="374"/>
    </location>
</feature>